<evidence type="ECO:0000313" key="8">
    <source>
        <dbReference type="EMBL" id="AFP65452.1"/>
    </source>
</evidence>
<dbReference type="GO" id="GO:0003747">
    <property type="term" value="F:translation release factor activity"/>
    <property type="evidence" value="ECO:0007669"/>
    <property type="project" value="InterPro"/>
</dbReference>
<dbReference type="InterPro" id="IPR005141">
    <property type="entry name" value="eRF1_2"/>
</dbReference>
<dbReference type="FunFam" id="3.30.960.10:FF:000003">
    <property type="entry name" value="Peptide chain release factor subunit 1"/>
    <property type="match status" value="1"/>
</dbReference>
<evidence type="ECO:0000256" key="6">
    <source>
        <dbReference type="ARBA" id="ARBA00022917"/>
    </source>
</evidence>
<dbReference type="NCBIfam" id="TIGR03676">
    <property type="entry name" value="aRF1_eRF1"/>
    <property type="match status" value="1"/>
</dbReference>
<dbReference type="EMBL" id="CP003681">
    <property type="protein sequence ID" value="AFP65452.1"/>
    <property type="molecule type" value="Genomic_DNA"/>
</dbReference>
<evidence type="ECO:0000256" key="3">
    <source>
        <dbReference type="ARBA" id="ARBA00011520"/>
    </source>
</evidence>
<dbReference type="SUPFAM" id="SSF53137">
    <property type="entry name" value="Translational machinery components"/>
    <property type="match status" value="1"/>
</dbReference>
<dbReference type="InterPro" id="IPR005142">
    <property type="entry name" value="eRF1_3"/>
</dbReference>
<dbReference type="Gene3D" id="3.30.1330.30">
    <property type="match status" value="1"/>
</dbReference>
<sequence>MLEKNSEENTDVQIWKIKKLLSKLKKARGNGTSMISLIIPPGDQIGKINKMLSDEYSTASNIKSRVNRLSVLSAIVSTQQRLKLYQKIPENGLILYCGSVLDEFNKEKKVTYDIEPFKPINTSLYLCDSKFHTEILFSLFEREEKIGFIVIDGKGVIFGILSGNHKEIIYKLNVDLPKKHGRGGQSAIRFARLRVEKRFNFLKKVAEIATQCFIQENHKINVSGLVLAGSGEFKNELNSSEIFDPRLHSKIIQIIDVAYGGESGFNQAIELCSSKLIDLKFIREKKILESYFDEISKNSGKFVFGIEETLTALFAGAVEKIICWENYDVERLTLFETKTHKEHIKYTTTNDSKNEFFSYKSSNYPDLEIKKKETLIEWLADNKDNFGSRLFLITDKTPEGNQFVKGFGGLGGILRYPMESIKITQ</sequence>
<keyword evidence="5" id="KW-0963">Cytoplasm</keyword>
<comment type="similarity">
    <text evidence="2">Belongs to the eukaryotic release factor 1 family.</text>
</comment>
<evidence type="ECO:0000259" key="7">
    <source>
        <dbReference type="SMART" id="SM01194"/>
    </source>
</evidence>
<dbReference type="InterPro" id="IPR024049">
    <property type="entry name" value="eRF1_1_sf"/>
</dbReference>
<dbReference type="GO" id="GO:0005737">
    <property type="term" value="C:cytoplasm"/>
    <property type="evidence" value="ECO:0007669"/>
    <property type="project" value="UniProtKB-SubCell"/>
</dbReference>
<feature type="domain" description="eRF1/Pelota-like N-terminal" evidence="7">
    <location>
        <begin position="5"/>
        <end position="141"/>
    </location>
</feature>
<keyword evidence="6" id="KW-0648">Protein biosynthesis</keyword>
<dbReference type="InterPro" id="IPR042226">
    <property type="entry name" value="eFR1_2_sf"/>
</dbReference>
<dbReference type="Gene3D" id="3.30.960.10">
    <property type="entry name" value="eRF1 domain 1"/>
    <property type="match status" value="1"/>
</dbReference>
<dbReference type="Pfam" id="PF03464">
    <property type="entry name" value="eRF1_2"/>
    <property type="match status" value="1"/>
</dbReference>
<dbReference type="Pfam" id="PF03463">
    <property type="entry name" value="eRF1_1"/>
    <property type="match status" value="1"/>
</dbReference>
<keyword evidence="8" id="KW-0542">Nucleomorph</keyword>
<evidence type="ECO:0000256" key="2">
    <source>
        <dbReference type="ARBA" id="ARBA00005326"/>
    </source>
</evidence>
<dbReference type="InterPro" id="IPR004403">
    <property type="entry name" value="Peptide_chain-rel_eRF1/aRF1"/>
</dbReference>
<evidence type="ECO:0000256" key="1">
    <source>
        <dbReference type="ARBA" id="ARBA00004496"/>
    </source>
</evidence>
<dbReference type="SMART" id="SM01194">
    <property type="entry name" value="eRF1_1"/>
    <property type="match status" value="1"/>
</dbReference>
<protein>
    <recommendedName>
        <fullName evidence="4">Eukaryotic peptide chain release factor subunit 1</fullName>
    </recommendedName>
</protein>
<reference evidence="8 9" key="1">
    <citation type="journal article" date="2012" name="Genome Biol. Evol.">
        <title>Nucleomorph genome sequence of the cryptophyte alga Chroomonas mesostigmatica CCMP1168 reveals lineage-specific gene loss and genome complexity.</title>
        <authorList>
            <person name="Moore C.E."/>
            <person name="Curtis B."/>
            <person name="Mills T."/>
            <person name="Tanifuji G."/>
            <person name="Archibald J.M."/>
        </authorList>
    </citation>
    <scope>NUCLEOTIDE SEQUENCE [LARGE SCALE GENOMIC DNA]</scope>
    <source>
        <strain evidence="8 9">CCMP1168</strain>
    </source>
</reference>
<accession>J7G1U6</accession>
<comment type="subunit">
    <text evidence="3">Heterodimer of two subunits, one of which binds GTP.</text>
</comment>
<dbReference type="SUPFAM" id="SSF55315">
    <property type="entry name" value="L30e-like"/>
    <property type="match status" value="1"/>
</dbReference>
<dbReference type="SUPFAM" id="SSF55481">
    <property type="entry name" value="N-terminal domain of eukaryotic peptide chain release factor subunit 1, ERF1"/>
    <property type="match status" value="1"/>
</dbReference>
<geneLocation type="nucleomorph" evidence="8"/>
<dbReference type="Proteomes" id="UP000243348">
    <property type="component" value="Nucleomorph 2"/>
</dbReference>
<dbReference type="InterPro" id="IPR005140">
    <property type="entry name" value="eRF1_Pelota-like_N"/>
</dbReference>
<name>J7G1U6_9CRYP</name>
<gene>
    <name evidence="8" type="primary">erf1</name>
    <name evidence="8" type="ORF">CMESO_281</name>
</gene>
<evidence type="ECO:0000256" key="5">
    <source>
        <dbReference type="ARBA" id="ARBA00022490"/>
    </source>
</evidence>
<dbReference type="InterPro" id="IPR029064">
    <property type="entry name" value="Ribosomal_eL30-like_sf"/>
</dbReference>
<dbReference type="FunFam" id="3.30.1330.30:FF:000032">
    <property type="entry name" value="Eukaryotic peptide chain release factor subunit 1"/>
    <property type="match status" value="1"/>
</dbReference>
<dbReference type="Gene3D" id="3.30.420.60">
    <property type="entry name" value="eRF1 domain 2"/>
    <property type="match status" value="1"/>
</dbReference>
<proteinExistence type="inferred from homology"/>
<evidence type="ECO:0000256" key="4">
    <source>
        <dbReference type="ARBA" id="ARBA00013382"/>
    </source>
</evidence>
<dbReference type="PANTHER" id="PTHR10113">
    <property type="entry name" value="PEPTIDE CHAIN RELEASE FACTOR SUBUNIT 1"/>
    <property type="match status" value="1"/>
</dbReference>
<dbReference type="FunFam" id="3.30.420.60:FF:000003">
    <property type="entry name" value="Peptide chain release factor subunit 1"/>
    <property type="match status" value="1"/>
</dbReference>
<dbReference type="AlphaFoldDB" id="J7G1U6"/>
<dbReference type="Pfam" id="PF03465">
    <property type="entry name" value="eRF1_3"/>
    <property type="match status" value="1"/>
</dbReference>
<evidence type="ECO:0000313" key="9">
    <source>
        <dbReference type="Proteomes" id="UP000243348"/>
    </source>
</evidence>
<comment type="subcellular location">
    <subcellularLocation>
        <location evidence="1">Cytoplasm</location>
    </subcellularLocation>
</comment>
<organism evidence="8 9">
    <name type="scientific">Chroomonas mesostigmatica CCMP1168</name>
    <dbReference type="NCBI Taxonomy" id="1195612"/>
    <lineage>
        <taxon>Eukaryota</taxon>
        <taxon>Cryptophyceae</taxon>
        <taxon>Pyrenomonadales</taxon>
        <taxon>Chroomonadaceae</taxon>
        <taxon>Chroomonas</taxon>
    </lineage>
</organism>